<organism evidence="3 4">
    <name type="scientific">Saitozyma podzolica</name>
    <dbReference type="NCBI Taxonomy" id="1890683"/>
    <lineage>
        <taxon>Eukaryota</taxon>
        <taxon>Fungi</taxon>
        <taxon>Dikarya</taxon>
        <taxon>Basidiomycota</taxon>
        <taxon>Agaricomycotina</taxon>
        <taxon>Tremellomycetes</taxon>
        <taxon>Tremellales</taxon>
        <taxon>Trimorphomycetaceae</taxon>
        <taxon>Saitozyma</taxon>
    </lineage>
</organism>
<sequence>MTSAPALHPVPEGVPHLRVARPVTDLALSSTQYTSGLGLSTLFSFSQHAGFSGVMLGHPTSSAGWHLELTVCHTHAVKPHPTPEDLLVLYLPDRTGWEGRCAEMESAGWKSMESYNPYWDERGRTFEDRDGYRVVIANMGWTNEGTAAS</sequence>
<evidence type="ECO:0008006" key="5">
    <source>
        <dbReference type="Google" id="ProtNLM"/>
    </source>
</evidence>
<protein>
    <recommendedName>
        <fullName evidence="5">VOC domain-containing protein</fullName>
    </recommendedName>
</protein>
<keyword evidence="4" id="KW-1185">Reference proteome</keyword>
<dbReference type="SUPFAM" id="SSF54593">
    <property type="entry name" value="Glyoxalase/Bleomycin resistance protein/Dihydroxybiphenyl dioxygenase"/>
    <property type="match status" value="1"/>
</dbReference>
<evidence type="ECO:0000259" key="2">
    <source>
        <dbReference type="Pfam" id="PF22659"/>
    </source>
</evidence>
<reference evidence="3 4" key="1">
    <citation type="submission" date="2018-11" db="EMBL/GenBank/DDBJ databases">
        <title>Genome sequence of Saitozyma podzolica DSM 27192.</title>
        <authorList>
            <person name="Aliyu H."/>
            <person name="Gorte O."/>
            <person name="Ochsenreither K."/>
        </authorList>
    </citation>
    <scope>NUCLEOTIDE SEQUENCE [LARGE SCALE GENOMIC DNA]</scope>
    <source>
        <strain evidence="3 4">DSM 27192</strain>
    </source>
</reference>
<dbReference type="AlphaFoldDB" id="A0A427YHG6"/>
<dbReference type="OrthoDB" id="2338662at2759"/>
<dbReference type="InterPro" id="IPR058998">
    <property type="entry name" value="YycE-like_N"/>
</dbReference>
<evidence type="ECO:0000313" key="4">
    <source>
        <dbReference type="Proteomes" id="UP000279259"/>
    </source>
</evidence>
<dbReference type="InterPro" id="IPR029068">
    <property type="entry name" value="Glyas_Bleomycin-R_OHBP_Dase"/>
</dbReference>
<dbReference type="Pfam" id="PF22659">
    <property type="entry name" value="YycE-like_C"/>
    <property type="match status" value="1"/>
</dbReference>
<comment type="caution">
    <text evidence="3">The sequence shown here is derived from an EMBL/GenBank/DDBJ whole genome shotgun (WGS) entry which is preliminary data.</text>
</comment>
<feature type="domain" description="YycE-like N-terminal" evidence="1">
    <location>
        <begin position="17"/>
        <end position="70"/>
    </location>
</feature>
<evidence type="ECO:0000259" key="1">
    <source>
        <dbReference type="Pfam" id="PF22658"/>
    </source>
</evidence>
<proteinExistence type="predicted"/>
<dbReference type="EMBL" id="RSCD01000010">
    <property type="protein sequence ID" value="RSH90463.1"/>
    <property type="molecule type" value="Genomic_DNA"/>
</dbReference>
<feature type="domain" description="YycE-like C-terminal" evidence="2">
    <location>
        <begin position="85"/>
        <end position="138"/>
    </location>
</feature>
<name>A0A427YHG6_9TREE</name>
<dbReference type="InterPro" id="IPR058997">
    <property type="entry name" value="YycE-like_C"/>
</dbReference>
<gene>
    <name evidence="3" type="ORF">EHS25_001068</name>
</gene>
<accession>A0A427YHG6</accession>
<evidence type="ECO:0000313" key="3">
    <source>
        <dbReference type="EMBL" id="RSH90463.1"/>
    </source>
</evidence>
<dbReference type="Gene3D" id="3.10.180.10">
    <property type="entry name" value="2,3-Dihydroxybiphenyl 1,2-Dioxygenase, domain 1"/>
    <property type="match status" value="1"/>
</dbReference>
<dbReference type="Proteomes" id="UP000279259">
    <property type="component" value="Unassembled WGS sequence"/>
</dbReference>
<dbReference type="Pfam" id="PF22658">
    <property type="entry name" value="YycE-like_N"/>
    <property type="match status" value="1"/>
</dbReference>